<protein>
    <submittedName>
        <fullName evidence="1">Uncharacterized protein</fullName>
    </submittedName>
</protein>
<proteinExistence type="predicted"/>
<sequence length="210" mass="23970">MGWHNIWPASHIGGGALAAIQMSQDMYIQEGLVSKEQMATFFDNAMEELNKRVDPNTGLWKKGFHDLFIKNATVRDVGGAAHFFWIYDATKAEKQSKIALIKSCLRHQTESGLLKEKPYCIDFDFVNILCRAYFDLPEDQQKEVFADVNEFIGRNYKSVTTFFERRENLAQYDNSHGFPGALCTLAEAQKFGVGSKDEMVHHPFDSVCWL</sequence>
<gene>
    <name evidence="1" type="ORF">RS130_20750</name>
</gene>
<reference evidence="1 2" key="1">
    <citation type="submission" date="2023-10" db="EMBL/GenBank/DDBJ databases">
        <title>Glaciecola aquimarina strain GGW-M5 nov., isolated from a coastal seawater.</title>
        <authorList>
            <person name="Bayburt H."/>
            <person name="Kim J.M."/>
            <person name="Choi B.J."/>
            <person name="Jeon C.O."/>
        </authorList>
    </citation>
    <scope>NUCLEOTIDE SEQUENCE [LARGE SCALE GENOMIC DNA]</scope>
    <source>
        <strain evidence="1 2">KCTC 32108</strain>
    </source>
</reference>
<comment type="caution">
    <text evidence="1">The sequence shown here is derived from an EMBL/GenBank/DDBJ whole genome shotgun (WGS) entry which is preliminary data.</text>
</comment>
<keyword evidence="2" id="KW-1185">Reference proteome</keyword>
<organism evidence="1 2">
    <name type="scientific">Paraglaciecola aquimarina</name>
    <dbReference type="NCBI Taxonomy" id="1235557"/>
    <lineage>
        <taxon>Bacteria</taxon>
        <taxon>Pseudomonadati</taxon>
        <taxon>Pseudomonadota</taxon>
        <taxon>Gammaproteobacteria</taxon>
        <taxon>Alteromonadales</taxon>
        <taxon>Alteromonadaceae</taxon>
        <taxon>Paraglaciecola</taxon>
    </lineage>
</organism>
<name>A0ABU3T1A0_9ALTE</name>
<dbReference type="EMBL" id="JAWDIO010000002">
    <property type="protein sequence ID" value="MDU0355997.1"/>
    <property type="molecule type" value="Genomic_DNA"/>
</dbReference>
<evidence type="ECO:0000313" key="2">
    <source>
        <dbReference type="Proteomes" id="UP001247805"/>
    </source>
</evidence>
<dbReference type="Proteomes" id="UP001247805">
    <property type="component" value="Unassembled WGS sequence"/>
</dbReference>
<dbReference type="RefSeq" id="WP_316027507.1">
    <property type="nucleotide sequence ID" value="NZ_JAWDIO010000002.1"/>
</dbReference>
<evidence type="ECO:0000313" key="1">
    <source>
        <dbReference type="EMBL" id="MDU0355997.1"/>
    </source>
</evidence>
<accession>A0ABU3T1A0</accession>